<name>A0A3A4JW55_9NOCA</name>
<dbReference type="Proteomes" id="UP000266677">
    <property type="component" value="Unassembled WGS sequence"/>
</dbReference>
<evidence type="ECO:0000313" key="2">
    <source>
        <dbReference type="Proteomes" id="UP000266677"/>
    </source>
</evidence>
<dbReference type="EMBL" id="QZFU01000036">
    <property type="protein sequence ID" value="RJO70862.1"/>
    <property type="molecule type" value="Genomic_DNA"/>
</dbReference>
<proteinExistence type="predicted"/>
<protein>
    <submittedName>
        <fullName evidence="1">LysM domain-containing protein</fullName>
    </submittedName>
</protein>
<organism evidence="1 2">
    <name type="scientific">Nocardia panacis</name>
    <dbReference type="NCBI Taxonomy" id="2340916"/>
    <lineage>
        <taxon>Bacteria</taxon>
        <taxon>Bacillati</taxon>
        <taxon>Actinomycetota</taxon>
        <taxon>Actinomycetes</taxon>
        <taxon>Mycobacteriales</taxon>
        <taxon>Nocardiaceae</taxon>
        <taxon>Nocardia</taxon>
    </lineage>
</organism>
<dbReference type="AlphaFoldDB" id="A0A3A4JW55"/>
<dbReference type="RefSeq" id="WP_120043919.1">
    <property type="nucleotide sequence ID" value="NZ_QZFU01000036.1"/>
</dbReference>
<dbReference type="OrthoDB" id="9815939at2"/>
<sequence length="110" mass="11949">MFAVTSRFYGIPTAVLRTPDGRVLTYVRRRILPHPEDLAQTGTYLVRPAQRPDVVAFAVFGDAEQWWRLADGNRVVDPDELTAVPGRVLRITLPAAIPAAGLITPGAANG</sequence>
<gene>
    <name evidence="1" type="ORF">D5S18_27145</name>
</gene>
<accession>A0A3A4JW55</accession>
<evidence type="ECO:0000313" key="1">
    <source>
        <dbReference type="EMBL" id="RJO70862.1"/>
    </source>
</evidence>
<keyword evidence="2" id="KW-1185">Reference proteome</keyword>
<comment type="caution">
    <text evidence="1">The sequence shown here is derived from an EMBL/GenBank/DDBJ whole genome shotgun (WGS) entry which is preliminary data.</text>
</comment>
<reference evidence="1 2" key="1">
    <citation type="submission" date="2018-09" db="EMBL/GenBank/DDBJ databases">
        <title>YIM PH21274 draft genome.</title>
        <authorList>
            <person name="Miao C."/>
        </authorList>
    </citation>
    <scope>NUCLEOTIDE SEQUENCE [LARGE SCALE GENOMIC DNA]</scope>
    <source>
        <strain evidence="1 2">YIM PH 21724</strain>
    </source>
</reference>